<evidence type="ECO:0000259" key="1">
    <source>
        <dbReference type="PROSITE" id="PS51186"/>
    </source>
</evidence>
<evidence type="ECO:0000313" key="3">
    <source>
        <dbReference type="Proteomes" id="UP000606498"/>
    </source>
</evidence>
<protein>
    <submittedName>
        <fullName evidence="2">Acetyltransferase</fullName>
    </submittedName>
</protein>
<dbReference type="Gene3D" id="3.40.630.30">
    <property type="match status" value="1"/>
</dbReference>
<reference evidence="3" key="1">
    <citation type="journal article" date="2019" name="Int. J. Syst. Evol. Microbiol.">
        <title>The Global Catalogue of Microorganisms (GCM) 10K type strain sequencing project: providing services to taxonomists for standard genome sequencing and annotation.</title>
        <authorList>
            <consortium name="The Broad Institute Genomics Platform"/>
            <consortium name="The Broad Institute Genome Sequencing Center for Infectious Disease"/>
            <person name="Wu L."/>
            <person name="Ma J."/>
        </authorList>
    </citation>
    <scope>NUCLEOTIDE SEQUENCE [LARGE SCALE GENOMIC DNA]</scope>
    <source>
        <strain evidence="3">CGMCC 1.16033</strain>
    </source>
</reference>
<gene>
    <name evidence="2" type="ORF">GCM10011520_11890</name>
</gene>
<organism evidence="2 3">
    <name type="scientific">Shewanella carassii</name>
    <dbReference type="NCBI Taxonomy" id="1987584"/>
    <lineage>
        <taxon>Bacteria</taxon>
        <taxon>Pseudomonadati</taxon>
        <taxon>Pseudomonadota</taxon>
        <taxon>Gammaproteobacteria</taxon>
        <taxon>Alteromonadales</taxon>
        <taxon>Shewanellaceae</taxon>
        <taxon>Shewanella</taxon>
    </lineage>
</organism>
<dbReference type="CDD" id="cd04301">
    <property type="entry name" value="NAT_SF"/>
    <property type="match status" value="1"/>
</dbReference>
<evidence type="ECO:0000313" key="2">
    <source>
        <dbReference type="EMBL" id="GGE72923.1"/>
    </source>
</evidence>
<name>A0ABQ1T179_9GAMM</name>
<comment type="caution">
    <text evidence="2">The sequence shown here is derived from an EMBL/GenBank/DDBJ whole genome shotgun (WGS) entry which is preliminary data.</text>
</comment>
<sequence length="178" mass="20202">MPESTQYRQAKMADIETIATLEKRFNQDELSAKERTRGFEGQGFSISELNPLVSAGLVWVAEISGEIMGYLILGDWNKLNHSPLCQALYQRLSQGHCALKTDWRNTLHYGPVWVHPKYRGKGVFDGLYSAARENNDAPWLALIAEDNEASLRAHSRHARMQTLDFVTLCGRDFYLLQG</sequence>
<dbReference type="SUPFAM" id="SSF55729">
    <property type="entry name" value="Acyl-CoA N-acyltransferases (Nat)"/>
    <property type="match status" value="1"/>
</dbReference>
<dbReference type="Proteomes" id="UP000606498">
    <property type="component" value="Unassembled WGS sequence"/>
</dbReference>
<proteinExistence type="predicted"/>
<dbReference type="InterPro" id="IPR000182">
    <property type="entry name" value="GNAT_dom"/>
</dbReference>
<feature type="domain" description="N-acetyltransferase" evidence="1">
    <location>
        <begin position="5"/>
        <end position="178"/>
    </location>
</feature>
<accession>A0ABQ1T179</accession>
<dbReference type="PROSITE" id="PS51186">
    <property type="entry name" value="GNAT"/>
    <property type="match status" value="1"/>
</dbReference>
<keyword evidence="3" id="KW-1185">Reference proteome</keyword>
<dbReference type="Pfam" id="PF00583">
    <property type="entry name" value="Acetyltransf_1"/>
    <property type="match status" value="1"/>
</dbReference>
<dbReference type="EMBL" id="BMKO01000002">
    <property type="protein sequence ID" value="GGE72923.1"/>
    <property type="molecule type" value="Genomic_DNA"/>
</dbReference>
<dbReference type="InterPro" id="IPR016181">
    <property type="entry name" value="Acyl_CoA_acyltransferase"/>
</dbReference>
<dbReference type="RefSeq" id="WP_100142517.1">
    <property type="nucleotide sequence ID" value="NZ_BMKO01000002.1"/>
</dbReference>